<reference evidence="2" key="1">
    <citation type="journal article" date="2022" name="bioRxiv">
        <title>Sequencing and chromosome-scale assembly of the giantPleurodeles waltlgenome.</title>
        <authorList>
            <person name="Brown T."/>
            <person name="Elewa A."/>
            <person name="Iarovenko S."/>
            <person name="Subramanian E."/>
            <person name="Araus A.J."/>
            <person name="Petzold A."/>
            <person name="Susuki M."/>
            <person name="Suzuki K.-i.T."/>
            <person name="Hayashi T."/>
            <person name="Toyoda A."/>
            <person name="Oliveira C."/>
            <person name="Osipova E."/>
            <person name="Leigh N.D."/>
            <person name="Simon A."/>
            <person name="Yun M.H."/>
        </authorList>
    </citation>
    <scope>NUCLEOTIDE SEQUENCE</scope>
    <source>
        <strain evidence="2">20211129_DDA</strain>
        <tissue evidence="2">Liver</tissue>
    </source>
</reference>
<organism evidence="2 3">
    <name type="scientific">Pleurodeles waltl</name>
    <name type="common">Iberian ribbed newt</name>
    <dbReference type="NCBI Taxonomy" id="8319"/>
    <lineage>
        <taxon>Eukaryota</taxon>
        <taxon>Metazoa</taxon>
        <taxon>Chordata</taxon>
        <taxon>Craniata</taxon>
        <taxon>Vertebrata</taxon>
        <taxon>Euteleostomi</taxon>
        <taxon>Amphibia</taxon>
        <taxon>Batrachia</taxon>
        <taxon>Caudata</taxon>
        <taxon>Salamandroidea</taxon>
        <taxon>Salamandridae</taxon>
        <taxon>Pleurodelinae</taxon>
        <taxon>Pleurodeles</taxon>
    </lineage>
</organism>
<feature type="region of interest" description="Disordered" evidence="1">
    <location>
        <begin position="1"/>
        <end position="36"/>
    </location>
</feature>
<dbReference type="EMBL" id="JANPWB010000010">
    <property type="protein sequence ID" value="KAJ1140740.1"/>
    <property type="molecule type" value="Genomic_DNA"/>
</dbReference>
<name>A0AAV7QNN0_PLEWA</name>
<sequence>MDRLQGVGSSDEAGRPRRAGIQEYPGGPRTAEATPGSLSVPMLLYPAKVTLTLAVRGRGQHGGRSGRVKASTAHGPPIICKILMSLQPSEIQNRLRGVLEPRSLIHPKIGTIEAGGAAPRENRAAGEEAFLPRRGPALRPSRTRWRPW</sequence>
<feature type="region of interest" description="Disordered" evidence="1">
    <location>
        <begin position="117"/>
        <end position="148"/>
    </location>
</feature>
<accession>A0AAV7QNN0</accession>
<proteinExistence type="predicted"/>
<dbReference type="AlphaFoldDB" id="A0AAV7QNN0"/>
<gene>
    <name evidence="2" type="ORF">NDU88_007078</name>
</gene>
<evidence type="ECO:0000313" key="2">
    <source>
        <dbReference type="EMBL" id="KAJ1140740.1"/>
    </source>
</evidence>
<comment type="caution">
    <text evidence="2">The sequence shown here is derived from an EMBL/GenBank/DDBJ whole genome shotgun (WGS) entry which is preliminary data.</text>
</comment>
<dbReference type="Proteomes" id="UP001066276">
    <property type="component" value="Chromosome 6"/>
</dbReference>
<keyword evidence="3" id="KW-1185">Reference proteome</keyword>
<evidence type="ECO:0000313" key="3">
    <source>
        <dbReference type="Proteomes" id="UP001066276"/>
    </source>
</evidence>
<evidence type="ECO:0000256" key="1">
    <source>
        <dbReference type="SAM" id="MobiDB-lite"/>
    </source>
</evidence>
<protein>
    <submittedName>
        <fullName evidence="2">Uncharacterized protein</fullName>
    </submittedName>
</protein>